<dbReference type="Gene3D" id="1.10.1040.50">
    <property type="match status" value="1"/>
</dbReference>
<evidence type="ECO:0000256" key="6">
    <source>
        <dbReference type="ARBA" id="ARBA00022832"/>
    </source>
</evidence>
<evidence type="ECO:0000256" key="8">
    <source>
        <dbReference type="ARBA" id="ARBA00023002"/>
    </source>
</evidence>
<evidence type="ECO:0000256" key="4">
    <source>
        <dbReference type="ARBA" id="ARBA00012076"/>
    </source>
</evidence>
<dbReference type="Pfam" id="PF02737">
    <property type="entry name" value="3HCDH_N"/>
    <property type="match status" value="1"/>
</dbReference>
<dbReference type="Gene3D" id="3.90.226.10">
    <property type="entry name" value="2-enoyl-CoA Hydratase, Chain A, domain 1"/>
    <property type="match status" value="1"/>
</dbReference>
<sequence>MMSAKTFSLTVRQDGIGILTMDVPGESMNTLKAAFVDEIRAVLAEVKNNSELIGLVVVSGKKDSFIAGADISMLAACTSAEDAQTLSREGQIIFAEIESLAIPVIAAIHGPCLGGGLELALACHGRVVTDHGKTVLGLPEVQLGLLPGSGGTQRLPRLIGVAKALDLMLTGKQVRAKQAKKLGLVDDVVPPSILLDAAIKLAKQGKPRHQLKRDLQGKVLETNALGRKVLFDQARKGVMSKTRGNYPAPERILEVVRIGVEEGMQAGLAAESRHFGELVMTAESAALRSLFFATTEMKKEVTYQGAEPRKVTHAAVLGGGLMGGGIAFVTATKAGVPVRIKDVASAGIGNAMRYSYDILAKKLKRRHILRSELEKQMSLLSGTLDYSGFHRVDMVVEAVFEDLALKHQMVKEVERECGEHTVFASNTSSLPIHQIAAEAAHPERIVGLHYFSPVDKMPLAEIIPHAGTSAETVATTLAFARAQGKTPIVVKDEAGFYVNRILAPYMNEAARLVLEGEPVEVLDNALLDFGFPVGPITLLDEVGIDVGAKISPILEKELGGEQFQAPKAFDKLLQDDRKGRKNGKGFYLYGKAAPRNRLTGKEGKKKVDESVYAVLGVKPAPKQSRMEIAERCVLMMLNEAAMALDSGVVASARDGDIGAIFGIGFPPFLGGPFRYMDTLGIDHLVERLEHYQKRYGDRFAPCDRLKAMAAEQQRFYG</sequence>
<keyword evidence="5" id="KW-0963">Cytoplasm</keyword>
<evidence type="ECO:0000256" key="9">
    <source>
        <dbReference type="ARBA" id="ARBA00023027"/>
    </source>
</evidence>
<dbReference type="InterPro" id="IPR012802">
    <property type="entry name" value="FadJ"/>
</dbReference>
<evidence type="ECO:0000313" key="18">
    <source>
        <dbReference type="Proteomes" id="UP000222916"/>
    </source>
</evidence>
<dbReference type="SUPFAM" id="SSF51735">
    <property type="entry name" value="NAD(P)-binding Rossmann-fold domains"/>
    <property type="match status" value="1"/>
</dbReference>
<feature type="domain" description="3-hydroxyacyl-CoA dehydrogenase C-terminal" evidence="15">
    <location>
        <begin position="628"/>
        <end position="712"/>
    </location>
</feature>
<dbReference type="SUPFAM" id="SSF52096">
    <property type="entry name" value="ClpP/crotonase"/>
    <property type="match status" value="1"/>
</dbReference>
<organism evidence="17 18">
    <name type="scientific">Aeromonas salmonicida subsp. pectinolytica 34mel</name>
    <dbReference type="NCBI Taxonomy" id="1324960"/>
    <lineage>
        <taxon>Bacteria</taxon>
        <taxon>Pseudomonadati</taxon>
        <taxon>Pseudomonadota</taxon>
        <taxon>Gammaproteobacteria</taxon>
        <taxon>Aeromonadales</taxon>
        <taxon>Aeromonadaceae</taxon>
        <taxon>Aeromonas</taxon>
    </lineage>
</organism>
<dbReference type="GO" id="GO:0008692">
    <property type="term" value="F:3-hydroxybutyryl-CoA epimerase activity"/>
    <property type="evidence" value="ECO:0007669"/>
    <property type="project" value="InterPro"/>
</dbReference>
<comment type="similarity">
    <text evidence="3">In the N-terminal section; belongs to the enoyl-CoA hydratase/isomerase family.</text>
</comment>
<evidence type="ECO:0000259" key="15">
    <source>
        <dbReference type="Pfam" id="PF00725"/>
    </source>
</evidence>
<dbReference type="InterPro" id="IPR001753">
    <property type="entry name" value="Enoyl-CoA_hydra/iso"/>
</dbReference>
<dbReference type="EC" id="4.2.1.17" evidence="4"/>
<dbReference type="InterPro" id="IPR006180">
    <property type="entry name" value="3-OHacyl-CoA_DH_CS"/>
</dbReference>
<dbReference type="InterPro" id="IPR050136">
    <property type="entry name" value="FA_oxidation_alpha_subunit"/>
</dbReference>
<dbReference type="InterPro" id="IPR008927">
    <property type="entry name" value="6-PGluconate_DH-like_C_sf"/>
</dbReference>
<dbReference type="Pfam" id="PF00725">
    <property type="entry name" value="3HCDH"/>
    <property type="match status" value="2"/>
</dbReference>
<keyword evidence="11 17" id="KW-0413">Isomerase</keyword>
<dbReference type="CDD" id="cd06558">
    <property type="entry name" value="crotonase-like"/>
    <property type="match status" value="1"/>
</dbReference>
<evidence type="ECO:0000256" key="2">
    <source>
        <dbReference type="ARBA" id="ARBA00007005"/>
    </source>
</evidence>
<accession>A0A2D1QHD0</accession>
<dbReference type="FunFam" id="3.40.50.720:FF:000009">
    <property type="entry name" value="Fatty oxidation complex, alpha subunit"/>
    <property type="match status" value="1"/>
</dbReference>
<dbReference type="AlphaFoldDB" id="A0A2D1QHD0"/>
<evidence type="ECO:0000259" key="16">
    <source>
        <dbReference type="Pfam" id="PF02737"/>
    </source>
</evidence>
<dbReference type="PROSITE" id="PS00067">
    <property type="entry name" value="3HCDH"/>
    <property type="match status" value="1"/>
</dbReference>
<evidence type="ECO:0000256" key="14">
    <source>
        <dbReference type="ARBA" id="ARBA00049556"/>
    </source>
</evidence>
<dbReference type="InterPro" id="IPR006108">
    <property type="entry name" value="3HC_DH_C"/>
</dbReference>
<keyword evidence="9" id="KW-0520">NAD</keyword>
<protein>
    <recommendedName>
        <fullName evidence="4">enoyl-CoA hydratase</fullName>
        <ecNumber evidence="4">4.2.1.17</ecNumber>
    </recommendedName>
</protein>
<dbReference type="Pfam" id="PF00378">
    <property type="entry name" value="ECH_1"/>
    <property type="match status" value="1"/>
</dbReference>
<evidence type="ECO:0000256" key="12">
    <source>
        <dbReference type="ARBA" id="ARBA00023239"/>
    </source>
</evidence>
<dbReference type="SUPFAM" id="SSF48179">
    <property type="entry name" value="6-phosphogluconate dehydrogenase C-terminal domain-like"/>
    <property type="match status" value="2"/>
</dbReference>
<feature type="domain" description="3-hydroxyacyl-CoA dehydrogenase NAD binding" evidence="16">
    <location>
        <begin position="314"/>
        <end position="492"/>
    </location>
</feature>
<comment type="catalytic activity">
    <reaction evidence="14">
        <text>a (3S)-3-hydroxyacyl-CoA + NAD(+) = a 3-oxoacyl-CoA + NADH + H(+)</text>
        <dbReference type="Rhea" id="RHEA:22432"/>
        <dbReference type="ChEBI" id="CHEBI:15378"/>
        <dbReference type="ChEBI" id="CHEBI:57318"/>
        <dbReference type="ChEBI" id="CHEBI:57540"/>
        <dbReference type="ChEBI" id="CHEBI:57945"/>
        <dbReference type="ChEBI" id="CHEBI:90726"/>
        <dbReference type="EC" id="1.1.1.35"/>
    </reaction>
</comment>
<dbReference type="GO" id="GO:0070403">
    <property type="term" value="F:NAD+ binding"/>
    <property type="evidence" value="ECO:0007669"/>
    <property type="project" value="InterPro"/>
</dbReference>
<dbReference type="UniPathway" id="UPA00659"/>
<evidence type="ECO:0000256" key="7">
    <source>
        <dbReference type="ARBA" id="ARBA00022963"/>
    </source>
</evidence>
<dbReference type="Proteomes" id="UP000222916">
    <property type="component" value="Chromosome"/>
</dbReference>
<comment type="similarity">
    <text evidence="2">In the central section; belongs to the 3-hydroxyacyl-CoA dehydrogenase family.</text>
</comment>
<dbReference type="GO" id="GO:0006635">
    <property type="term" value="P:fatty acid beta-oxidation"/>
    <property type="evidence" value="ECO:0007669"/>
    <property type="project" value="UniProtKB-UniPathway"/>
</dbReference>
<feature type="domain" description="3-hydroxyacyl-CoA dehydrogenase C-terminal" evidence="15">
    <location>
        <begin position="495"/>
        <end position="589"/>
    </location>
</feature>
<dbReference type="FunFam" id="3.90.226.10:FF:000011">
    <property type="entry name" value="Fatty acid oxidation complex subunit alpha"/>
    <property type="match status" value="1"/>
</dbReference>
<dbReference type="PANTHER" id="PTHR43612">
    <property type="entry name" value="TRIFUNCTIONAL ENZYME SUBUNIT ALPHA"/>
    <property type="match status" value="1"/>
</dbReference>
<keyword evidence="12 17" id="KW-0456">Lyase</keyword>
<reference evidence="18" key="1">
    <citation type="journal article" date="2018" name="BMC Genomics">
        <title>The complete and fully assembled genome sequence of Aeromonas salmonicida subsp. pectinolytica and its comparative analysis with other Aeromonas species: investigation of the mobilome in environmental and pathogenic strains.</title>
        <authorList>
            <person name="Pfeiffer F."/>
            <person name="Zamora-Lagos M.A."/>
            <person name="Blettinger M."/>
            <person name="Yeroslaviz A."/>
            <person name="Dahl A."/>
            <person name="Gruber S."/>
            <person name="Habermann B.H."/>
        </authorList>
    </citation>
    <scope>NUCLEOTIDE SEQUENCE [LARGE SCALE GENOMIC DNA]</scope>
    <source>
        <strain evidence="18">34mel</strain>
    </source>
</reference>
<evidence type="ECO:0000256" key="3">
    <source>
        <dbReference type="ARBA" id="ARBA00008750"/>
    </source>
</evidence>
<name>A0A2D1QHD0_AERSA</name>
<evidence type="ECO:0000256" key="10">
    <source>
        <dbReference type="ARBA" id="ARBA00023098"/>
    </source>
</evidence>
<gene>
    <name evidence="17" type="ORF">Asalp_26410</name>
</gene>
<evidence type="ECO:0000313" key="17">
    <source>
        <dbReference type="EMBL" id="ATP09781.1"/>
    </source>
</evidence>
<keyword evidence="10" id="KW-0443">Lipid metabolism</keyword>
<keyword evidence="13" id="KW-0511">Multifunctional enzyme</keyword>
<keyword evidence="8 17" id="KW-0560">Oxidoreductase</keyword>
<proteinExistence type="inferred from homology"/>
<dbReference type="EMBL" id="CP022426">
    <property type="protein sequence ID" value="ATP09781.1"/>
    <property type="molecule type" value="Genomic_DNA"/>
</dbReference>
<dbReference type="PANTHER" id="PTHR43612:SF3">
    <property type="entry name" value="TRIFUNCTIONAL ENZYME SUBUNIT ALPHA, MITOCHONDRIAL"/>
    <property type="match status" value="1"/>
</dbReference>
<comment type="pathway">
    <text evidence="1">Lipid metabolism; fatty acid beta-oxidation.</text>
</comment>
<dbReference type="NCBIfam" id="NF008363">
    <property type="entry name" value="PRK11154.1"/>
    <property type="match status" value="1"/>
</dbReference>
<evidence type="ECO:0000256" key="13">
    <source>
        <dbReference type="ARBA" id="ARBA00023268"/>
    </source>
</evidence>
<keyword evidence="7" id="KW-0442">Lipid degradation</keyword>
<dbReference type="GO" id="GO:0016509">
    <property type="term" value="F:long-chain (3S)-3-hydroxyacyl-CoA dehydrogenase (NAD+) activity"/>
    <property type="evidence" value="ECO:0007669"/>
    <property type="project" value="TreeGrafter"/>
</dbReference>
<keyword evidence="6" id="KW-0276">Fatty acid metabolism</keyword>
<evidence type="ECO:0000256" key="11">
    <source>
        <dbReference type="ARBA" id="ARBA00023235"/>
    </source>
</evidence>
<evidence type="ECO:0000256" key="5">
    <source>
        <dbReference type="ARBA" id="ARBA00022490"/>
    </source>
</evidence>
<dbReference type="InterPro" id="IPR006176">
    <property type="entry name" value="3-OHacyl-CoA_DH_NAD-bd"/>
</dbReference>
<dbReference type="Gene3D" id="3.40.50.720">
    <property type="entry name" value="NAD(P)-binding Rossmann-like Domain"/>
    <property type="match status" value="1"/>
</dbReference>
<dbReference type="NCBIfam" id="TIGR02440">
    <property type="entry name" value="FadJ"/>
    <property type="match status" value="1"/>
</dbReference>
<dbReference type="InterPro" id="IPR036291">
    <property type="entry name" value="NAD(P)-bd_dom_sf"/>
</dbReference>
<dbReference type="InterPro" id="IPR029045">
    <property type="entry name" value="ClpP/crotonase-like_dom_sf"/>
</dbReference>
<dbReference type="GO" id="GO:0004300">
    <property type="term" value="F:enoyl-CoA hydratase activity"/>
    <property type="evidence" value="ECO:0007669"/>
    <property type="project" value="UniProtKB-EC"/>
</dbReference>
<evidence type="ECO:0000256" key="1">
    <source>
        <dbReference type="ARBA" id="ARBA00005005"/>
    </source>
</evidence>